<accession>A0A174AUK0</accession>
<name>A0A174AUK0_FLAPL</name>
<organism evidence="2 3">
    <name type="scientific">Flavonifractor plautii</name>
    <name type="common">Fusobacterium plautii</name>
    <dbReference type="NCBI Taxonomy" id="292800"/>
    <lineage>
        <taxon>Bacteria</taxon>
        <taxon>Bacillati</taxon>
        <taxon>Bacillota</taxon>
        <taxon>Clostridia</taxon>
        <taxon>Eubacteriales</taxon>
        <taxon>Oscillospiraceae</taxon>
        <taxon>Flavonifractor</taxon>
    </lineage>
</organism>
<evidence type="ECO:0000313" key="2">
    <source>
        <dbReference type="EMBL" id="CUN92214.1"/>
    </source>
</evidence>
<proteinExistence type="predicted"/>
<dbReference type="Proteomes" id="UP000095746">
    <property type="component" value="Unassembled WGS sequence"/>
</dbReference>
<sequence>MGQIRGRRCGIHIVKALRVFDQSADPYPQVPAGSRQCQLVPVPGMEPPGPCQRIAEHDLPAALRQAALHHIGRVDGVVPGDGIELEGHTAVVALLRVQNYPGLHPGHPGDTLQRPAVPLVQIDAREPVVRHILPLQIGGGDALYIGEDAAQGGIDHHRDHGDDADRDQAGGRAAQIPHKVFPDHPTTPAPAQAPGSDSPQRIRFFRFSSE</sequence>
<evidence type="ECO:0000313" key="3">
    <source>
        <dbReference type="Proteomes" id="UP000095746"/>
    </source>
</evidence>
<feature type="compositionally biased region" description="Basic and acidic residues" evidence="1">
    <location>
        <begin position="154"/>
        <end position="169"/>
    </location>
</feature>
<feature type="region of interest" description="Disordered" evidence="1">
    <location>
        <begin position="153"/>
        <end position="201"/>
    </location>
</feature>
<dbReference type="AlphaFoldDB" id="A0A174AUK0"/>
<dbReference type="EMBL" id="CYZT01000026">
    <property type="protein sequence ID" value="CUN92214.1"/>
    <property type="molecule type" value="Genomic_DNA"/>
</dbReference>
<protein>
    <submittedName>
        <fullName evidence="2">Uncharacterized protein</fullName>
    </submittedName>
</protein>
<reference evidence="2 3" key="1">
    <citation type="submission" date="2015-09" db="EMBL/GenBank/DDBJ databases">
        <authorList>
            <consortium name="Pathogen Informatics"/>
        </authorList>
    </citation>
    <scope>NUCLEOTIDE SEQUENCE [LARGE SCALE GENOMIC DNA]</scope>
    <source>
        <strain evidence="2 3">2789STDY5608854</strain>
    </source>
</reference>
<gene>
    <name evidence="2" type="ORF">ERS852411_00692</name>
</gene>
<evidence type="ECO:0000256" key="1">
    <source>
        <dbReference type="SAM" id="MobiDB-lite"/>
    </source>
</evidence>